<feature type="region of interest" description="Disordered" evidence="2">
    <location>
        <begin position="766"/>
        <end position="793"/>
    </location>
</feature>
<feature type="coiled-coil region" evidence="1">
    <location>
        <begin position="827"/>
        <end position="861"/>
    </location>
</feature>
<dbReference type="STRING" id="60517.A0A0R3W7P1"/>
<protein>
    <submittedName>
        <fullName evidence="6">TFIIIC_delta domain-containing protein</fullName>
    </submittedName>
</protein>
<dbReference type="EMBL" id="UYRS01018486">
    <property type="protein sequence ID" value="VDK36467.1"/>
    <property type="molecule type" value="Genomic_DNA"/>
</dbReference>
<reference evidence="6" key="1">
    <citation type="submission" date="2017-02" db="UniProtKB">
        <authorList>
            <consortium name="WormBaseParasite"/>
        </authorList>
    </citation>
    <scope>IDENTIFICATION</scope>
</reference>
<sequence>MSGKYDSIKLALPSRKLPIGKFVVSDDNEYLIIFKDSIGIFSPNLKLSNEMQTNTAAPVGNRMKFFTPPQNNQPNFPITFVPSNVHCSREVARYALTHCERSAIAMSTKILESKDFLSFAFRNADWSPPGVDKMSRAVFSCVTGSCQLLVCSRDSDRWMCVANLSNLWNAFWRSQGLRILADDLHELLDLSDSEQFDGNHSAGLSMAPLECQTITEFFSSIAESSFMVSTWSRRFRRSGQRLTHSNCLLTALHKSGTISFWDVSIPVVNERSIRLSALDRTYSVKFDPPNLRSRPNFIKIVDINGEYVLLVIAFADSRIICATYQAYAKQLGVISVKRLNESELCLCSSGFIPVSDAAYSGDVLAIAYGTRVLLAKIINHTTVRLLVCLSDDAILKAISGVRFFNNYVYFSSQDGIIAKAAVPTQLNKSYDLTILNKASALGGKNFHRFFGGLHLTHNGVYAAFVESTVAPAFCNITSNLVFMALLSNSEVVDLIDGLSAPMRRNVDCLYQVTRLLLSAEYKKSVSLACSSVDMDLETWSQKLLTFSRRAFFDTKTDCSKLELHKLQFQRAVAMLLVEESNMPPDMKQALQTQIDRLDKILALRQIDQCYRLFLKTEVQRQSQDCILVLRIAALCQRFLQSDAANDCGVPALCSMLHRATEAVTSVAQKLLIKRFERTLSDVNSTALLVCPVCRSDILFPTCPTQPLASGVPRPSYLAWIRASTNAPRVGAAVFCLQADAKVESGRESSNFANRLNFMKRIRKPDKRRANTTLVHSDVPTDGSPKENNASSDTVSVKLTGSQEKFTKSLTDENDALRNKNTMLRYQVELLSEQLNDLRDVNMDLRNQNSRIREENSVLRNEQTQLSARNDCLVEQIIVLQKMLEDMGVSVDDTSGYPLDEIDATETPGDDVDGGDDGTSCNGNPGTPASYRKPPLHCDKNLDFL</sequence>
<dbReference type="InterPro" id="IPR024761">
    <property type="entry name" value="TFIIIC_delta_N"/>
</dbReference>
<dbReference type="OrthoDB" id="6232571at2759"/>
<keyword evidence="1" id="KW-0175">Coiled coil</keyword>
<reference evidence="4 5" key="2">
    <citation type="submission" date="2018-11" db="EMBL/GenBank/DDBJ databases">
        <authorList>
            <consortium name="Pathogen Informatics"/>
        </authorList>
    </citation>
    <scope>NUCLEOTIDE SEQUENCE [LARGE SCALE GENOMIC DNA]</scope>
</reference>
<dbReference type="WBParaSite" id="TASK_0000630501-mRNA-1">
    <property type="protein sequence ID" value="TASK_0000630501-mRNA-1"/>
    <property type="gene ID" value="TASK_0000630501"/>
</dbReference>
<evidence type="ECO:0000313" key="4">
    <source>
        <dbReference type="EMBL" id="VDK36467.1"/>
    </source>
</evidence>
<feature type="compositionally biased region" description="Acidic residues" evidence="2">
    <location>
        <begin position="899"/>
        <end position="915"/>
    </location>
</feature>
<dbReference type="Pfam" id="PF12657">
    <property type="entry name" value="TFIIIC_delta"/>
    <property type="match status" value="1"/>
</dbReference>
<name>A0A0R3W7P1_TAEAS</name>
<evidence type="ECO:0000313" key="6">
    <source>
        <dbReference type="WBParaSite" id="TASK_0000630501-mRNA-1"/>
    </source>
</evidence>
<evidence type="ECO:0000313" key="5">
    <source>
        <dbReference type="Proteomes" id="UP000282613"/>
    </source>
</evidence>
<feature type="domain" description="Transcription factor IIIC 90kDa subunit N-terminal" evidence="3">
    <location>
        <begin position="25"/>
        <end position="284"/>
    </location>
</feature>
<proteinExistence type="predicted"/>
<dbReference type="Proteomes" id="UP000282613">
    <property type="component" value="Unassembled WGS sequence"/>
</dbReference>
<accession>A0A0R3W7P1</accession>
<dbReference type="Gene3D" id="1.20.5.4090">
    <property type="match status" value="1"/>
</dbReference>
<evidence type="ECO:0000256" key="1">
    <source>
        <dbReference type="SAM" id="Coils"/>
    </source>
</evidence>
<feature type="region of interest" description="Disordered" evidence="2">
    <location>
        <begin position="891"/>
        <end position="944"/>
    </location>
</feature>
<gene>
    <name evidence="4" type="ORF">TASK_LOCUS6306</name>
</gene>
<evidence type="ECO:0000256" key="2">
    <source>
        <dbReference type="SAM" id="MobiDB-lite"/>
    </source>
</evidence>
<organism evidence="6">
    <name type="scientific">Taenia asiatica</name>
    <name type="common">Asian tapeworm</name>
    <dbReference type="NCBI Taxonomy" id="60517"/>
    <lineage>
        <taxon>Eukaryota</taxon>
        <taxon>Metazoa</taxon>
        <taxon>Spiralia</taxon>
        <taxon>Lophotrochozoa</taxon>
        <taxon>Platyhelminthes</taxon>
        <taxon>Cestoda</taxon>
        <taxon>Eucestoda</taxon>
        <taxon>Cyclophyllidea</taxon>
        <taxon>Taeniidae</taxon>
        <taxon>Taenia</taxon>
    </lineage>
</organism>
<evidence type="ECO:0000259" key="3">
    <source>
        <dbReference type="Pfam" id="PF12657"/>
    </source>
</evidence>
<keyword evidence="5" id="KW-1185">Reference proteome</keyword>
<feature type="compositionally biased region" description="Basic and acidic residues" evidence="2">
    <location>
        <begin position="935"/>
        <end position="944"/>
    </location>
</feature>
<dbReference type="AlphaFoldDB" id="A0A0R3W7P1"/>